<accession>A0ACA9LVQ0</accession>
<evidence type="ECO:0000313" key="1">
    <source>
        <dbReference type="EMBL" id="CAG8552115.1"/>
    </source>
</evidence>
<organism evidence="1 2">
    <name type="scientific">Racocetra persica</name>
    <dbReference type="NCBI Taxonomy" id="160502"/>
    <lineage>
        <taxon>Eukaryota</taxon>
        <taxon>Fungi</taxon>
        <taxon>Fungi incertae sedis</taxon>
        <taxon>Mucoromycota</taxon>
        <taxon>Glomeromycotina</taxon>
        <taxon>Glomeromycetes</taxon>
        <taxon>Diversisporales</taxon>
        <taxon>Gigasporaceae</taxon>
        <taxon>Racocetra</taxon>
    </lineage>
</organism>
<dbReference type="Proteomes" id="UP000789920">
    <property type="component" value="Unassembled WGS sequence"/>
</dbReference>
<proteinExistence type="predicted"/>
<sequence length="192" mass="22734">MSQNIHNHPLSLPSKIPVAIQNNLRDIIIEEDILDLIAWKLITRISMQQFFKGVLLPELYLSLNNRSKIEHIIATKHRAEHPYGQDIIANTYQKLFEEFFTHIEQDYGYFVEFQHIHSRRIRYILADEHYCQALDWVQNKKHLWVLARLSSAFTKMAQNIWTNILFTTNARESAYANINRNERNLFLLAAIT</sequence>
<dbReference type="EMBL" id="CAJVQC010005297">
    <property type="protein sequence ID" value="CAG8552115.1"/>
    <property type="molecule type" value="Genomic_DNA"/>
</dbReference>
<gene>
    <name evidence="1" type="ORF">RPERSI_LOCUS4003</name>
</gene>
<protein>
    <submittedName>
        <fullName evidence="1">15237_t:CDS:1</fullName>
    </submittedName>
</protein>
<name>A0ACA9LVQ0_9GLOM</name>
<keyword evidence="2" id="KW-1185">Reference proteome</keyword>
<feature type="non-terminal residue" evidence="1">
    <location>
        <position position="192"/>
    </location>
</feature>
<evidence type="ECO:0000313" key="2">
    <source>
        <dbReference type="Proteomes" id="UP000789920"/>
    </source>
</evidence>
<comment type="caution">
    <text evidence="1">The sequence shown here is derived from an EMBL/GenBank/DDBJ whole genome shotgun (WGS) entry which is preliminary data.</text>
</comment>
<reference evidence="1" key="1">
    <citation type="submission" date="2021-06" db="EMBL/GenBank/DDBJ databases">
        <authorList>
            <person name="Kallberg Y."/>
            <person name="Tangrot J."/>
            <person name="Rosling A."/>
        </authorList>
    </citation>
    <scope>NUCLEOTIDE SEQUENCE</scope>
    <source>
        <strain evidence="1">MA461A</strain>
    </source>
</reference>